<reference evidence="2 3" key="1">
    <citation type="submission" date="2007-10" db="EMBL/GenBank/DDBJ databases">
        <title>Draft genome sequence of Dorea formicigenerans(ATCC 27755).</title>
        <authorList>
            <person name="Sudarsanam P."/>
            <person name="Ley R."/>
            <person name="Guruge J."/>
            <person name="Turnbaugh P.J."/>
            <person name="Mahowald M."/>
            <person name="Liep D."/>
            <person name="Gordon J."/>
        </authorList>
    </citation>
    <scope>NUCLEOTIDE SEQUENCE [LARGE SCALE GENOMIC DNA]</scope>
    <source>
        <strain evidence="2 3">ATCC 27755</strain>
    </source>
</reference>
<dbReference type="PaxDb" id="411461-DORFOR_02166"/>
<accession>B0G7B1</accession>
<keyword evidence="1" id="KW-0812">Transmembrane</keyword>
<dbReference type="PANTHER" id="PTHR40076">
    <property type="entry name" value="MEMBRANE PROTEIN-RELATED"/>
    <property type="match status" value="1"/>
</dbReference>
<protein>
    <recommendedName>
        <fullName evidence="4">DUF975 family protein</fullName>
    </recommendedName>
</protein>
<feature type="transmembrane region" description="Helical" evidence="1">
    <location>
        <begin position="76"/>
        <end position="100"/>
    </location>
</feature>
<dbReference type="STRING" id="411461.DORFOR_02166"/>
<dbReference type="eggNOG" id="COG5523">
    <property type="taxonomic scope" value="Bacteria"/>
</dbReference>
<dbReference type="Pfam" id="PF06161">
    <property type="entry name" value="DUF975"/>
    <property type="match status" value="1"/>
</dbReference>
<name>B0G7B1_9FIRM</name>
<keyword evidence="1" id="KW-0472">Membrane</keyword>
<dbReference type="AlphaFoldDB" id="B0G7B1"/>
<proteinExistence type="predicted"/>
<dbReference type="InterPro" id="IPR010380">
    <property type="entry name" value="DUF975"/>
</dbReference>
<comment type="caution">
    <text evidence="2">The sequence shown here is derived from an EMBL/GenBank/DDBJ whole genome shotgun (WGS) entry which is preliminary data.</text>
</comment>
<dbReference type="Proteomes" id="UP000005359">
    <property type="component" value="Unassembled WGS sequence"/>
</dbReference>
<evidence type="ECO:0000313" key="2">
    <source>
        <dbReference type="EMBL" id="EDR45565.1"/>
    </source>
</evidence>
<sequence>MVNKGGTDMWTRELLKRNAKEIFKRNYWTCVGVSLVLAALTGGGSSVIGRIGGNNTSVSYHHYGSDYYYGDSARGFMISMVVVAVTLIVILAAVAFTIFAGNVFKIGGCSFFIKNRTMTGTFGNLLDGFKSGHYGNVVKTMFFYDLYIALWSLLLVVPGIIKSYEYRMVPYILAENPGMDSKQVFEISKRMMNGQKMETFILDLSFIGWALVAGITCGIAGVFYVTPYVNATNTELYAFNKVQAYNEGYIR</sequence>
<dbReference type="EMBL" id="AAXA02000015">
    <property type="protein sequence ID" value="EDR45565.1"/>
    <property type="molecule type" value="Genomic_DNA"/>
</dbReference>
<evidence type="ECO:0000313" key="3">
    <source>
        <dbReference type="Proteomes" id="UP000005359"/>
    </source>
</evidence>
<dbReference type="PANTHER" id="PTHR40076:SF1">
    <property type="entry name" value="MEMBRANE PROTEIN"/>
    <property type="match status" value="1"/>
</dbReference>
<organism evidence="2 3">
    <name type="scientific">Dorea formicigenerans ATCC 27755</name>
    <dbReference type="NCBI Taxonomy" id="411461"/>
    <lineage>
        <taxon>Bacteria</taxon>
        <taxon>Bacillati</taxon>
        <taxon>Bacillota</taxon>
        <taxon>Clostridia</taxon>
        <taxon>Lachnospirales</taxon>
        <taxon>Lachnospiraceae</taxon>
        <taxon>Dorea</taxon>
    </lineage>
</organism>
<reference evidence="2 3" key="2">
    <citation type="submission" date="2007-10" db="EMBL/GenBank/DDBJ databases">
        <authorList>
            <person name="Fulton L."/>
            <person name="Clifton S."/>
            <person name="Fulton B."/>
            <person name="Xu J."/>
            <person name="Minx P."/>
            <person name="Pepin K.H."/>
            <person name="Johnson M."/>
            <person name="Thiruvilangam P."/>
            <person name="Bhonagiri V."/>
            <person name="Nash W.E."/>
            <person name="Wang C."/>
            <person name="Mardis E.R."/>
            <person name="Wilson R.K."/>
        </authorList>
    </citation>
    <scope>NUCLEOTIDE SEQUENCE [LARGE SCALE GENOMIC DNA]</scope>
    <source>
        <strain evidence="2 3">ATCC 27755</strain>
    </source>
</reference>
<keyword evidence="1" id="KW-1133">Transmembrane helix</keyword>
<evidence type="ECO:0000256" key="1">
    <source>
        <dbReference type="SAM" id="Phobius"/>
    </source>
</evidence>
<gene>
    <name evidence="2" type="ORF">DORFOR_02166</name>
</gene>
<evidence type="ECO:0008006" key="4">
    <source>
        <dbReference type="Google" id="ProtNLM"/>
    </source>
</evidence>
<feature type="transmembrane region" description="Helical" evidence="1">
    <location>
        <begin position="200"/>
        <end position="225"/>
    </location>
</feature>
<feature type="transmembrane region" description="Helical" evidence="1">
    <location>
        <begin position="141"/>
        <end position="161"/>
    </location>
</feature>